<accession>A0A542DXR1</accession>
<dbReference type="Proteomes" id="UP000317893">
    <property type="component" value="Unassembled WGS sequence"/>
</dbReference>
<feature type="transmembrane region" description="Helical" evidence="6">
    <location>
        <begin position="114"/>
        <end position="136"/>
    </location>
</feature>
<keyword evidence="3 6" id="KW-0812">Transmembrane</keyword>
<evidence type="ECO:0000256" key="3">
    <source>
        <dbReference type="ARBA" id="ARBA00022692"/>
    </source>
</evidence>
<feature type="domain" description="Type II secretion system protein GspF" evidence="7">
    <location>
        <begin position="3"/>
        <end position="122"/>
    </location>
</feature>
<dbReference type="AlphaFoldDB" id="A0A542DXR1"/>
<evidence type="ECO:0000313" key="9">
    <source>
        <dbReference type="Proteomes" id="UP000317893"/>
    </source>
</evidence>
<evidence type="ECO:0000259" key="7">
    <source>
        <dbReference type="Pfam" id="PF00482"/>
    </source>
</evidence>
<dbReference type="GO" id="GO:0005886">
    <property type="term" value="C:plasma membrane"/>
    <property type="evidence" value="ECO:0007669"/>
    <property type="project" value="UniProtKB-SubCell"/>
</dbReference>
<evidence type="ECO:0000256" key="2">
    <source>
        <dbReference type="ARBA" id="ARBA00022475"/>
    </source>
</evidence>
<gene>
    <name evidence="8" type="ORF">FB458_0948</name>
</gene>
<dbReference type="RefSeq" id="WP_141847206.1">
    <property type="nucleotide sequence ID" value="NZ_BAAAPR010000017.1"/>
</dbReference>
<organism evidence="8 9">
    <name type="scientific">Lapillicoccus jejuensis</name>
    <dbReference type="NCBI Taxonomy" id="402171"/>
    <lineage>
        <taxon>Bacteria</taxon>
        <taxon>Bacillati</taxon>
        <taxon>Actinomycetota</taxon>
        <taxon>Actinomycetes</taxon>
        <taxon>Micrococcales</taxon>
        <taxon>Intrasporangiaceae</taxon>
        <taxon>Lapillicoccus</taxon>
    </lineage>
</organism>
<protein>
    <submittedName>
        <fullName evidence="8">Type II secretion system (T2SS) protein F</fullName>
    </submittedName>
</protein>
<keyword evidence="9" id="KW-1185">Reference proteome</keyword>
<dbReference type="InterPro" id="IPR018076">
    <property type="entry name" value="T2SS_GspF_dom"/>
</dbReference>
<evidence type="ECO:0000256" key="6">
    <source>
        <dbReference type="SAM" id="Phobius"/>
    </source>
</evidence>
<proteinExistence type="predicted"/>
<dbReference type="PANTHER" id="PTHR35007:SF3">
    <property type="entry name" value="POSSIBLE CONSERVED ALANINE RICH MEMBRANE PROTEIN"/>
    <property type="match status" value="1"/>
</dbReference>
<evidence type="ECO:0000256" key="1">
    <source>
        <dbReference type="ARBA" id="ARBA00004651"/>
    </source>
</evidence>
<sequence length="137" mass="13694">MVLLAVALRSGCGVTEAVEAVAAVHDDDPGPVAVQLRAVAAALRWGVAPYPAWTAADPAWARVATVLAVAARAGTAPGPPLLRAARDLRAAEAAAVEVAAARAGVRLVAPLGLVFLPAFVLTTLVPVVLALAGRVLG</sequence>
<evidence type="ECO:0000256" key="5">
    <source>
        <dbReference type="ARBA" id="ARBA00023136"/>
    </source>
</evidence>
<dbReference type="PANTHER" id="PTHR35007">
    <property type="entry name" value="INTEGRAL MEMBRANE PROTEIN-RELATED"/>
    <property type="match status" value="1"/>
</dbReference>
<name>A0A542DXR1_9MICO</name>
<comment type="caution">
    <text evidence="8">The sequence shown here is derived from an EMBL/GenBank/DDBJ whole genome shotgun (WGS) entry which is preliminary data.</text>
</comment>
<keyword evidence="5 6" id="KW-0472">Membrane</keyword>
<dbReference type="EMBL" id="VFMN01000001">
    <property type="protein sequence ID" value="TQJ07877.1"/>
    <property type="molecule type" value="Genomic_DNA"/>
</dbReference>
<dbReference type="Pfam" id="PF00482">
    <property type="entry name" value="T2SSF"/>
    <property type="match status" value="1"/>
</dbReference>
<comment type="subcellular location">
    <subcellularLocation>
        <location evidence="1">Cell membrane</location>
        <topology evidence="1">Multi-pass membrane protein</topology>
    </subcellularLocation>
</comment>
<reference evidence="8 9" key="1">
    <citation type="submission" date="2019-06" db="EMBL/GenBank/DDBJ databases">
        <title>Sequencing the genomes of 1000 actinobacteria strains.</title>
        <authorList>
            <person name="Klenk H.-P."/>
        </authorList>
    </citation>
    <scope>NUCLEOTIDE SEQUENCE [LARGE SCALE GENOMIC DNA]</scope>
    <source>
        <strain evidence="8 9">DSM 18607</strain>
    </source>
</reference>
<evidence type="ECO:0000256" key="4">
    <source>
        <dbReference type="ARBA" id="ARBA00022989"/>
    </source>
</evidence>
<keyword evidence="2" id="KW-1003">Cell membrane</keyword>
<evidence type="ECO:0000313" key="8">
    <source>
        <dbReference type="EMBL" id="TQJ07877.1"/>
    </source>
</evidence>
<keyword evidence="4 6" id="KW-1133">Transmembrane helix</keyword>